<reference evidence="2 3" key="1">
    <citation type="journal article" date="2018" name="BMC Genomics">
        <title>Whole genome analysis reveals the diversity and evolutionary relationships between necrotic enteritis-causing strains of Clostridium perfringens.</title>
        <authorList>
            <person name="Lacey J.A."/>
            <person name="Allnutt T.R."/>
            <person name="Vezina B."/>
            <person name="Van T.T.H."/>
            <person name="Stent T."/>
            <person name="Han X."/>
            <person name="Rood J.I."/>
            <person name="Wade B."/>
            <person name="Keyburn A.L."/>
            <person name="Seeman T."/>
            <person name="Chen H."/>
            <person name="Haring V."/>
            <person name="Johanesen P.A."/>
            <person name="Lyras D."/>
            <person name="Moore R.J."/>
        </authorList>
    </citation>
    <scope>NUCLEOTIDE SEQUENCE [LARGE SCALE GENOMIC DNA]</scope>
    <source>
        <strain evidence="2 3">EUR-NE15</strain>
    </source>
</reference>
<name>A0AB37C035_CLOPF</name>
<dbReference type="Proteomes" id="UP000247117">
    <property type="component" value="Unassembled WGS sequence"/>
</dbReference>
<dbReference type="InterPro" id="IPR056906">
    <property type="entry name" value="ORF2/G2P_dom"/>
</dbReference>
<feature type="non-terminal residue" evidence="2">
    <location>
        <position position="1"/>
    </location>
</feature>
<evidence type="ECO:0000259" key="1">
    <source>
        <dbReference type="Pfam" id="PF23343"/>
    </source>
</evidence>
<sequence>FSRAKRDLRRIINCNVRKYSKFLTLTFKDEITDISEANRELKKFIQRLNYHYGYKIQYSCVPEIQEERLEKTGVAVWHYHLLLYNVIEKVDVKRLSEIWGNGFIKINSIKDVDNVGAYVCKYMTKQHKDRLQGKKMYFNSRNLKKPVEIKEEHALKEFAKTLKHAHLKYTNTFLNEYNSVQYSQYIISENDIASNNMDILEFTDCLQEHNKNLVSV</sequence>
<protein>
    <recommendedName>
        <fullName evidence="1">Replication-associated protein ORF2/G2P domain-containing protein</fullName>
    </recommendedName>
</protein>
<dbReference type="RefSeq" id="WP_110083481.1">
    <property type="nucleotide sequence ID" value="NZ_PJTB01000041.1"/>
</dbReference>
<evidence type="ECO:0000313" key="2">
    <source>
        <dbReference type="EMBL" id="PWX35951.1"/>
    </source>
</evidence>
<evidence type="ECO:0000313" key="3">
    <source>
        <dbReference type="Proteomes" id="UP000247117"/>
    </source>
</evidence>
<dbReference type="EMBL" id="PJTB01000041">
    <property type="protein sequence ID" value="PWX35951.1"/>
    <property type="molecule type" value="Genomic_DNA"/>
</dbReference>
<dbReference type="AlphaFoldDB" id="A0AB37C035"/>
<organism evidence="2 3">
    <name type="scientific">Clostridium perfringens</name>
    <dbReference type="NCBI Taxonomy" id="1502"/>
    <lineage>
        <taxon>Bacteria</taxon>
        <taxon>Bacillati</taxon>
        <taxon>Bacillota</taxon>
        <taxon>Clostridia</taxon>
        <taxon>Eubacteriales</taxon>
        <taxon>Clostridiaceae</taxon>
        <taxon>Clostridium</taxon>
    </lineage>
</organism>
<gene>
    <name evidence="2" type="ORF">CYK91_16710</name>
</gene>
<proteinExistence type="predicted"/>
<comment type="caution">
    <text evidence="2">The sequence shown here is derived from an EMBL/GenBank/DDBJ whole genome shotgun (WGS) entry which is preliminary data.</text>
</comment>
<feature type="domain" description="Replication-associated protein ORF2/G2P" evidence="1">
    <location>
        <begin position="21"/>
        <end position="126"/>
    </location>
</feature>
<dbReference type="Pfam" id="PF23343">
    <property type="entry name" value="REP_ORF2-G2P"/>
    <property type="match status" value="1"/>
</dbReference>
<accession>A0AB37C035</accession>